<keyword evidence="9" id="KW-0675">Receptor</keyword>
<keyword evidence="3 7" id="KW-1134">Transmembrane beta strand</keyword>
<dbReference type="EMBL" id="RJUF01000195">
    <property type="protein sequence ID" value="MCP9766126.1"/>
    <property type="molecule type" value="Genomic_DNA"/>
</dbReference>
<keyword evidence="5 7" id="KW-0472">Membrane</keyword>
<dbReference type="Pfam" id="PF07715">
    <property type="entry name" value="Plug"/>
    <property type="match status" value="1"/>
</dbReference>
<sequence length="747" mass="84268">MKKYIFILLIIMSFANISPGQYELKGQIFTKAKSEKLPFASVKIKGTTIGTTTNEEGEFSFKNLQKGKVTLITSFIGMLEKQTEVILDKNTFVKIELNDDPSQLNEVVVTGNLKEMSKAESAIPIDIITPAFFAKNPTPNIFEALQSVNGVRPQVNCNVCNTGDIHINGLEGPYTMILIDGMPIVSSLGSVYGLFGIPNGLIERIEVVKGPASTLYGSEAVGGLINIITKVPLKSPKLSLETNSTSWGEWNSDLGLKYKLGKVNALLGVNYFNFGQIIDKNLDGFTDLSLQNRISVFNKFQGKTGSVAFRYFYENRWGGQTNWTPRFRGTDQVYGESIFTKRVEVIGAQNLSNALSINYSYNSHQQDSFYGNVPLIGTQHIGFLLTKYQKTIGNDDLLIGLPLKYNFYDDNTVATQSEKQNQPLKVWVPGIFAQHERKIGENFKTLEGVRLDYNQNHGLIFTPRLALKWNNKLNILRLNVGKGYRIVNVFAEEHAAMTGAREVEITENLKPEQSWNINLNFNKKILLNDGFFGLDASAFYTYFSNKIIPDYDTTYKIIYKNLEGFLISRGSNVNIDLNLKNGLKLMGGVTFLDVQKNENGVKTVPYFTEKFSANYTISYEIMKPKILIDYSANLVGPMRLPLLNEYDPRPGKSPWTNIQNLQLTRAFGEDFKIYGGVKNIFNFVPYRNLPFLISRANDPFDKKVIFNEYGEAERTAENPYGLTFDPTYVYTSLQSRRVFLGIKYNIQ</sequence>
<proteinExistence type="inferred from homology"/>
<evidence type="ECO:0000256" key="3">
    <source>
        <dbReference type="ARBA" id="ARBA00022452"/>
    </source>
</evidence>
<dbReference type="RefSeq" id="WP_310586243.1">
    <property type="nucleotide sequence ID" value="NZ_RJUF01000195.1"/>
</dbReference>
<evidence type="ECO:0000256" key="4">
    <source>
        <dbReference type="ARBA" id="ARBA00022692"/>
    </source>
</evidence>
<comment type="caution">
    <text evidence="9">The sequence shown here is derived from an EMBL/GenBank/DDBJ whole genome shotgun (WGS) entry which is preliminary data.</text>
</comment>
<dbReference type="InterPro" id="IPR039426">
    <property type="entry name" value="TonB-dep_rcpt-like"/>
</dbReference>
<dbReference type="InterPro" id="IPR036942">
    <property type="entry name" value="Beta-barrel_TonB_sf"/>
</dbReference>
<keyword evidence="6 7" id="KW-0998">Cell outer membrane</keyword>
<gene>
    <name evidence="9" type="ORF">EGI31_24580</name>
</gene>
<reference evidence="9 10" key="1">
    <citation type="submission" date="2018-11" db="EMBL/GenBank/DDBJ databases">
        <title>Novel bacteria species description.</title>
        <authorList>
            <person name="Han J.-H."/>
        </authorList>
    </citation>
    <scope>NUCLEOTIDE SEQUENCE [LARGE SCALE GENOMIC DNA]</scope>
    <source>
        <strain evidence="9 10">KCTC23259</strain>
    </source>
</reference>
<evidence type="ECO:0000256" key="5">
    <source>
        <dbReference type="ARBA" id="ARBA00023136"/>
    </source>
</evidence>
<organism evidence="9 10">
    <name type="scientific">Lacihabitans soyangensis</name>
    <dbReference type="NCBI Taxonomy" id="869394"/>
    <lineage>
        <taxon>Bacteria</taxon>
        <taxon>Pseudomonadati</taxon>
        <taxon>Bacteroidota</taxon>
        <taxon>Cytophagia</taxon>
        <taxon>Cytophagales</taxon>
        <taxon>Leadbetterellaceae</taxon>
        <taxon>Lacihabitans</taxon>
    </lineage>
</organism>
<evidence type="ECO:0000256" key="1">
    <source>
        <dbReference type="ARBA" id="ARBA00004571"/>
    </source>
</evidence>
<evidence type="ECO:0000256" key="7">
    <source>
        <dbReference type="PROSITE-ProRule" id="PRU01360"/>
    </source>
</evidence>
<dbReference type="Gene3D" id="2.40.170.20">
    <property type="entry name" value="TonB-dependent receptor, beta-barrel domain"/>
    <property type="match status" value="1"/>
</dbReference>
<feature type="domain" description="TonB-dependent receptor plug" evidence="8">
    <location>
        <begin position="118"/>
        <end position="223"/>
    </location>
</feature>
<comment type="similarity">
    <text evidence="7">Belongs to the TonB-dependent receptor family.</text>
</comment>
<dbReference type="Gene3D" id="2.170.130.10">
    <property type="entry name" value="TonB-dependent receptor, plug domain"/>
    <property type="match status" value="1"/>
</dbReference>
<dbReference type="SUPFAM" id="SSF49464">
    <property type="entry name" value="Carboxypeptidase regulatory domain-like"/>
    <property type="match status" value="1"/>
</dbReference>
<dbReference type="AlphaFoldDB" id="A0AAE3H8H5"/>
<dbReference type="GO" id="GO:0009279">
    <property type="term" value="C:cell outer membrane"/>
    <property type="evidence" value="ECO:0007669"/>
    <property type="project" value="UniProtKB-SubCell"/>
</dbReference>
<protein>
    <submittedName>
        <fullName evidence="9">TonB-dependent receptor</fullName>
    </submittedName>
</protein>
<accession>A0AAE3H8H5</accession>
<keyword evidence="10" id="KW-1185">Reference proteome</keyword>
<dbReference type="Pfam" id="PF13715">
    <property type="entry name" value="CarbopepD_reg_2"/>
    <property type="match status" value="1"/>
</dbReference>
<dbReference type="GO" id="GO:0044718">
    <property type="term" value="P:siderophore transmembrane transport"/>
    <property type="evidence" value="ECO:0007669"/>
    <property type="project" value="TreeGrafter"/>
</dbReference>
<evidence type="ECO:0000256" key="6">
    <source>
        <dbReference type="ARBA" id="ARBA00023237"/>
    </source>
</evidence>
<dbReference type="PANTHER" id="PTHR30069">
    <property type="entry name" value="TONB-DEPENDENT OUTER MEMBRANE RECEPTOR"/>
    <property type="match status" value="1"/>
</dbReference>
<comment type="subcellular location">
    <subcellularLocation>
        <location evidence="1 7">Cell outer membrane</location>
        <topology evidence="1 7">Multi-pass membrane protein</topology>
    </subcellularLocation>
</comment>
<dbReference type="InterPro" id="IPR037066">
    <property type="entry name" value="Plug_dom_sf"/>
</dbReference>
<name>A0AAE3H8H5_9BACT</name>
<keyword evidence="2 7" id="KW-0813">Transport</keyword>
<evidence type="ECO:0000256" key="2">
    <source>
        <dbReference type="ARBA" id="ARBA00022448"/>
    </source>
</evidence>
<dbReference type="InterPro" id="IPR012910">
    <property type="entry name" value="Plug_dom"/>
</dbReference>
<dbReference type="Proteomes" id="UP001204144">
    <property type="component" value="Unassembled WGS sequence"/>
</dbReference>
<dbReference type="Gene3D" id="2.60.40.1120">
    <property type="entry name" value="Carboxypeptidase-like, regulatory domain"/>
    <property type="match status" value="1"/>
</dbReference>
<dbReference type="GO" id="GO:0015344">
    <property type="term" value="F:siderophore uptake transmembrane transporter activity"/>
    <property type="evidence" value="ECO:0007669"/>
    <property type="project" value="TreeGrafter"/>
</dbReference>
<dbReference type="PROSITE" id="PS52016">
    <property type="entry name" value="TONB_DEPENDENT_REC_3"/>
    <property type="match status" value="1"/>
</dbReference>
<dbReference type="PANTHER" id="PTHR30069:SF57">
    <property type="entry name" value="TONB-DEPENDENT RECEPTOR"/>
    <property type="match status" value="1"/>
</dbReference>
<evidence type="ECO:0000313" key="9">
    <source>
        <dbReference type="EMBL" id="MCP9766126.1"/>
    </source>
</evidence>
<evidence type="ECO:0000313" key="10">
    <source>
        <dbReference type="Proteomes" id="UP001204144"/>
    </source>
</evidence>
<evidence type="ECO:0000259" key="8">
    <source>
        <dbReference type="Pfam" id="PF07715"/>
    </source>
</evidence>
<dbReference type="InterPro" id="IPR008969">
    <property type="entry name" value="CarboxyPept-like_regulatory"/>
</dbReference>
<dbReference type="SUPFAM" id="SSF56935">
    <property type="entry name" value="Porins"/>
    <property type="match status" value="1"/>
</dbReference>
<keyword evidence="4 7" id="KW-0812">Transmembrane</keyword>